<proteinExistence type="predicted"/>
<sequence length="63" mass="6886">MGATITISDKLARDIADIAARYGMSEEQVVRESLAALRSELEVADQLDALYSKRATAMERLGN</sequence>
<dbReference type="EMBL" id="JAWNFY010000019">
    <property type="protein sequence ID" value="MDY5146783.1"/>
    <property type="molecule type" value="Genomic_DNA"/>
</dbReference>
<reference evidence="1 3" key="1">
    <citation type="submission" date="2023-10" db="EMBL/GenBank/DDBJ databases">
        <title>Whole Genome based description of the genera Actinobaculum and Actinotignum reveals a complex phylogenetic relationship within the species included in the genus Actinotignum.</title>
        <authorList>
            <person name="Jensen C.S."/>
            <person name="Dargis R."/>
            <person name="Kemp M."/>
            <person name="Christensen J.J."/>
        </authorList>
    </citation>
    <scope>NUCLEOTIDE SEQUENCE</scope>
    <source>
        <strain evidence="2 3">SLA_B089</strain>
        <strain evidence="1">SLA_B245</strain>
    </source>
</reference>
<comment type="caution">
    <text evidence="1">The sequence shown here is derived from an EMBL/GenBank/DDBJ whole genome shotgun (WGS) entry which is preliminary data.</text>
</comment>
<dbReference type="AlphaFoldDB" id="A0AAW9HGF8"/>
<dbReference type="Proteomes" id="UP001288320">
    <property type="component" value="Unassembled WGS sequence"/>
</dbReference>
<organism evidence="1 4">
    <name type="scientific">Actinotignum timonense</name>
    <dbReference type="NCBI Taxonomy" id="1870995"/>
    <lineage>
        <taxon>Bacteria</taxon>
        <taxon>Bacillati</taxon>
        <taxon>Actinomycetota</taxon>
        <taxon>Actinomycetes</taxon>
        <taxon>Actinomycetales</taxon>
        <taxon>Actinomycetaceae</taxon>
        <taxon>Actinotignum</taxon>
    </lineage>
</organism>
<dbReference type="GeneID" id="92814713"/>
<gene>
    <name evidence="1" type="ORF">R6G74_06015</name>
    <name evidence="2" type="ORF">R6P33_07120</name>
</gene>
<dbReference type="RefSeq" id="WP_143231853.1">
    <property type="nucleotide sequence ID" value="NZ_CAUPFC010000003.1"/>
</dbReference>
<evidence type="ECO:0000313" key="2">
    <source>
        <dbReference type="EMBL" id="MDY5146783.1"/>
    </source>
</evidence>
<evidence type="ECO:0000313" key="1">
    <source>
        <dbReference type="EMBL" id="MDY5140864.1"/>
    </source>
</evidence>
<name>A0AAW9HGF8_9ACTO</name>
<evidence type="ECO:0000313" key="4">
    <source>
        <dbReference type="Proteomes" id="UP001288320"/>
    </source>
</evidence>
<evidence type="ECO:0008006" key="5">
    <source>
        <dbReference type="Google" id="ProtNLM"/>
    </source>
</evidence>
<dbReference type="EMBL" id="JAWNFV010000011">
    <property type="protein sequence ID" value="MDY5140864.1"/>
    <property type="molecule type" value="Genomic_DNA"/>
</dbReference>
<protein>
    <recommendedName>
        <fullName evidence="5">CopG family transcriptional regulator</fullName>
    </recommendedName>
</protein>
<dbReference type="Proteomes" id="UP001284901">
    <property type="component" value="Unassembled WGS sequence"/>
</dbReference>
<accession>A0AAW9HGF8</accession>
<keyword evidence="3" id="KW-1185">Reference proteome</keyword>
<evidence type="ECO:0000313" key="3">
    <source>
        <dbReference type="Proteomes" id="UP001284901"/>
    </source>
</evidence>